<evidence type="ECO:0000256" key="3">
    <source>
        <dbReference type="ARBA" id="ARBA00022679"/>
    </source>
</evidence>
<sequence length="116" mass="13153">YVNNVIADVPYVIDEEFLDSYKVIELHVSCSQSSLQIDLVVVGKVSKLESNELTADPIAVPKARGIFRRIESHSDVTTPNVIERIVRNQLDISARNEKKQKKEAELIEQFRITSTL</sequence>
<dbReference type="PANTHER" id="PTHR45780">
    <property type="entry name" value="ETHANOLAMINE-PHOSPHATE CYTIDYLYLTRANSFERASE"/>
    <property type="match status" value="1"/>
</dbReference>
<evidence type="ECO:0000313" key="10">
    <source>
        <dbReference type="Proteomes" id="UP001626550"/>
    </source>
</evidence>
<evidence type="ECO:0000256" key="7">
    <source>
        <dbReference type="ARBA" id="ARBA00023264"/>
    </source>
</evidence>
<protein>
    <submittedName>
        <fullName evidence="9">Ethanolamine-phosphate cytidylyltransferase</fullName>
    </submittedName>
</protein>
<comment type="pathway">
    <text evidence="8">Phospholipid metabolism.</text>
</comment>
<evidence type="ECO:0000256" key="6">
    <source>
        <dbReference type="ARBA" id="ARBA00023209"/>
    </source>
</evidence>
<proteinExistence type="inferred from homology"/>
<keyword evidence="3" id="KW-0808">Transferase</keyword>
<organism evidence="9 10">
    <name type="scientific">Cichlidogyrus casuarinus</name>
    <dbReference type="NCBI Taxonomy" id="1844966"/>
    <lineage>
        <taxon>Eukaryota</taxon>
        <taxon>Metazoa</taxon>
        <taxon>Spiralia</taxon>
        <taxon>Lophotrochozoa</taxon>
        <taxon>Platyhelminthes</taxon>
        <taxon>Monogenea</taxon>
        <taxon>Monopisthocotylea</taxon>
        <taxon>Dactylogyridea</taxon>
        <taxon>Ancyrocephalidae</taxon>
        <taxon>Cichlidogyrus</taxon>
    </lineage>
</organism>
<dbReference type="GO" id="GO:0016779">
    <property type="term" value="F:nucleotidyltransferase activity"/>
    <property type="evidence" value="ECO:0007669"/>
    <property type="project" value="UniProtKB-KW"/>
</dbReference>
<gene>
    <name evidence="9" type="primary">PCYT2_2</name>
    <name evidence="9" type="ORF">Ciccas_012725</name>
</gene>
<dbReference type="AlphaFoldDB" id="A0ABD2PMI6"/>
<evidence type="ECO:0000256" key="5">
    <source>
        <dbReference type="ARBA" id="ARBA00023098"/>
    </source>
</evidence>
<evidence type="ECO:0000256" key="2">
    <source>
        <dbReference type="ARBA" id="ARBA00022516"/>
    </source>
</evidence>
<dbReference type="EMBL" id="JBJKFK010004756">
    <property type="protein sequence ID" value="KAL3308738.1"/>
    <property type="molecule type" value="Genomic_DNA"/>
</dbReference>
<dbReference type="Proteomes" id="UP001626550">
    <property type="component" value="Unassembled WGS sequence"/>
</dbReference>
<accession>A0ABD2PMI6</accession>
<evidence type="ECO:0000256" key="4">
    <source>
        <dbReference type="ARBA" id="ARBA00022695"/>
    </source>
</evidence>
<keyword evidence="7" id="KW-1208">Phospholipid metabolism</keyword>
<comment type="caution">
    <text evidence="9">The sequence shown here is derived from an EMBL/GenBank/DDBJ whole genome shotgun (WGS) entry which is preliminary data.</text>
</comment>
<dbReference type="PANTHER" id="PTHR45780:SF2">
    <property type="entry name" value="ETHANOLAMINE-PHOSPHATE CYTIDYLYLTRANSFERASE"/>
    <property type="match status" value="1"/>
</dbReference>
<keyword evidence="5" id="KW-0443">Lipid metabolism</keyword>
<keyword evidence="10" id="KW-1185">Reference proteome</keyword>
<dbReference type="GO" id="GO:0008654">
    <property type="term" value="P:phospholipid biosynthetic process"/>
    <property type="evidence" value="ECO:0007669"/>
    <property type="project" value="UniProtKB-KW"/>
</dbReference>
<evidence type="ECO:0000256" key="8">
    <source>
        <dbReference type="ARBA" id="ARBA00025707"/>
    </source>
</evidence>
<keyword evidence="4 9" id="KW-0548">Nucleotidyltransferase</keyword>
<evidence type="ECO:0000313" key="9">
    <source>
        <dbReference type="EMBL" id="KAL3308738.1"/>
    </source>
</evidence>
<keyword evidence="2" id="KW-0444">Lipid biosynthesis</keyword>
<comment type="similarity">
    <text evidence="1">Belongs to the cytidylyltransferase family.</text>
</comment>
<keyword evidence="6" id="KW-0594">Phospholipid biosynthesis</keyword>
<name>A0ABD2PMI6_9PLAT</name>
<dbReference type="InterPro" id="IPR044608">
    <property type="entry name" value="Ect1/PCYT2"/>
</dbReference>
<dbReference type="InterPro" id="IPR014729">
    <property type="entry name" value="Rossmann-like_a/b/a_fold"/>
</dbReference>
<evidence type="ECO:0000256" key="1">
    <source>
        <dbReference type="ARBA" id="ARBA00010101"/>
    </source>
</evidence>
<reference evidence="9 10" key="1">
    <citation type="submission" date="2024-11" db="EMBL/GenBank/DDBJ databases">
        <title>Adaptive evolution of stress response genes in parasites aligns with host niche diversity.</title>
        <authorList>
            <person name="Hahn C."/>
            <person name="Resl P."/>
        </authorList>
    </citation>
    <scope>NUCLEOTIDE SEQUENCE [LARGE SCALE GENOMIC DNA]</scope>
    <source>
        <strain evidence="9">EGGRZ-B1_66</strain>
        <tissue evidence="9">Body</tissue>
    </source>
</reference>
<dbReference type="Gene3D" id="3.40.50.620">
    <property type="entry name" value="HUPs"/>
    <property type="match status" value="1"/>
</dbReference>
<feature type="non-terminal residue" evidence="9">
    <location>
        <position position="1"/>
    </location>
</feature>